<comment type="cofactor">
    <cofactor evidence="5">
        <name>Mg(2+)</name>
        <dbReference type="ChEBI" id="CHEBI:18420"/>
    </cofactor>
    <text evidence="5">Divalent metal ions. Mg(2+) is the most effective.</text>
</comment>
<dbReference type="Pfam" id="PF13344">
    <property type="entry name" value="Hydrolase_6"/>
    <property type="match status" value="1"/>
</dbReference>
<feature type="binding site" evidence="5">
    <location>
        <position position="32"/>
    </location>
    <ligand>
        <name>Mg(2+)</name>
        <dbReference type="ChEBI" id="CHEBI:18420"/>
    </ligand>
</feature>
<dbReference type="AlphaFoldDB" id="A0A034WGX1"/>
<dbReference type="InterPro" id="IPR006349">
    <property type="entry name" value="PGP_euk"/>
</dbReference>
<dbReference type="GO" id="GO:0016791">
    <property type="term" value="F:phosphatase activity"/>
    <property type="evidence" value="ECO:0007669"/>
    <property type="project" value="InterPro"/>
</dbReference>
<dbReference type="OrthoDB" id="413953at2759"/>
<evidence type="ECO:0000256" key="4">
    <source>
        <dbReference type="PIRSR" id="PIRSR000915-2"/>
    </source>
</evidence>
<dbReference type="Pfam" id="PF13242">
    <property type="entry name" value="Hydrolase_like"/>
    <property type="match status" value="1"/>
</dbReference>
<keyword evidence="1 2" id="KW-0378">Hydrolase</keyword>
<dbReference type="GO" id="GO:0005737">
    <property type="term" value="C:cytoplasm"/>
    <property type="evidence" value="ECO:0007669"/>
    <property type="project" value="TreeGrafter"/>
</dbReference>
<accession>A0A034WGX1</accession>
<evidence type="ECO:0000313" key="6">
    <source>
        <dbReference type="EMBL" id="JAC53013.1"/>
    </source>
</evidence>
<feature type="binding site" evidence="4">
    <location>
        <position position="226"/>
    </location>
    <ligand>
        <name>substrate</name>
    </ligand>
</feature>
<proteinExistence type="inferred from homology"/>
<dbReference type="PANTHER" id="PTHR19288:SF93">
    <property type="entry name" value="FI11325P-RELATED"/>
    <property type="match status" value="1"/>
</dbReference>
<dbReference type="Gene3D" id="3.40.50.1000">
    <property type="entry name" value="HAD superfamily/HAD-like"/>
    <property type="match status" value="2"/>
</dbReference>
<feature type="binding site" evidence="5">
    <location>
        <position position="251"/>
    </location>
    <ligand>
        <name>Mg(2+)</name>
        <dbReference type="ChEBI" id="CHEBI:18420"/>
    </ligand>
</feature>
<dbReference type="PIRSF" id="PIRSF000915">
    <property type="entry name" value="PGP-type_phosphatase"/>
    <property type="match status" value="1"/>
</dbReference>
<feature type="active site" description="Nucleophile" evidence="3">
    <location>
        <position position="30"/>
    </location>
</feature>
<feature type="binding site" evidence="5">
    <location>
        <position position="30"/>
    </location>
    <ligand>
        <name>Mg(2+)</name>
        <dbReference type="ChEBI" id="CHEBI:18420"/>
    </ligand>
</feature>
<dbReference type="EMBL" id="GAKP01005939">
    <property type="protein sequence ID" value="JAC53013.1"/>
    <property type="molecule type" value="Transcribed_RNA"/>
</dbReference>
<dbReference type="InterPro" id="IPR023214">
    <property type="entry name" value="HAD_sf"/>
</dbReference>
<reference evidence="6" key="1">
    <citation type="journal article" date="2014" name="BMC Genomics">
        <title>Characterizing the developmental transcriptome of the oriental fruit fly, Bactrocera dorsalis (Diptera: Tephritidae) through comparative genomic analysis with Drosophila melanogaster utilizing modENCODE datasets.</title>
        <authorList>
            <person name="Geib S.M."/>
            <person name="Calla B."/>
            <person name="Hall B."/>
            <person name="Hou S."/>
            <person name="Manoukis N.C."/>
        </authorList>
    </citation>
    <scope>NUCLEOTIDE SEQUENCE</scope>
    <source>
        <strain evidence="6">Punador</strain>
    </source>
</reference>
<dbReference type="InterPro" id="IPR006357">
    <property type="entry name" value="HAD-SF_hydro_IIA"/>
</dbReference>
<keyword evidence="5" id="KW-0460">Magnesium</keyword>
<dbReference type="GO" id="GO:0046872">
    <property type="term" value="F:metal ion binding"/>
    <property type="evidence" value="ECO:0007669"/>
    <property type="project" value="UniProtKB-KW"/>
</dbReference>
<keyword evidence="5" id="KW-0479">Metal-binding</keyword>
<comment type="similarity">
    <text evidence="2">Belongs to the HAD-like hydrolase superfamily.</text>
</comment>
<dbReference type="NCBIfam" id="TIGR01460">
    <property type="entry name" value="HAD-SF-IIA"/>
    <property type="match status" value="1"/>
</dbReference>
<name>A0A034WGX1_BACDO</name>
<organism evidence="6">
    <name type="scientific">Bactrocera dorsalis</name>
    <name type="common">Oriental fruit fly</name>
    <name type="synonym">Dacus dorsalis</name>
    <dbReference type="NCBI Taxonomy" id="27457"/>
    <lineage>
        <taxon>Eukaryota</taxon>
        <taxon>Metazoa</taxon>
        <taxon>Ecdysozoa</taxon>
        <taxon>Arthropoda</taxon>
        <taxon>Hexapoda</taxon>
        <taxon>Insecta</taxon>
        <taxon>Pterygota</taxon>
        <taxon>Neoptera</taxon>
        <taxon>Endopterygota</taxon>
        <taxon>Diptera</taxon>
        <taxon>Brachycera</taxon>
        <taxon>Muscomorpha</taxon>
        <taxon>Tephritoidea</taxon>
        <taxon>Tephritidae</taxon>
        <taxon>Bactrocera</taxon>
        <taxon>Bactrocera</taxon>
    </lineage>
</organism>
<evidence type="ECO:0000256" key="2">
    <source>
        <dbReference type="PIRNR" id="PIRNR000915"/>
    </source>
</evidence>
<sequence length="309" mass="33700">MHKSQPTNLAELTKAEIAVWLNSFDTVLTDCDGVLWHEGVAIDGVPEAIALLKTLGKEVYFVTNNGIKTSREIWQTATTIGYDIDESRILAPIKAIAEYLQARNFRKKVYVVGSEAISNGLAAVGIESFGPGPEVLQGKLNDYLAQQVATQDTDNVGAVVVGFDEHFTFAKMLKASNYICSNSECLFMTTNLDTVHRYPAFRIPGTGALLAGLETCVERKALQFGKPNPEICQQLIKSGKVVPARTLMIGDVCKVDVLFGHNCGFQTLLVGTGHNSVHELNEVLQQPSENPGFIPDFFVPSLADIKKLI</sequence>
<protein>
    <submittedName>
        <fullName evidence="6">Phosphoglycolate phosphatase</fullName>
    </submittedName>
</protein>
<evidence type="ECO:0000256" key="3">
    <source>
        <dbReference type="PIRSR" id="PIRSR000915-1"/>
    </source>
</evidence>
<feature type="binding site" evidence="4">
    <location>
        <position position="196"/>
    </location>
    <ligand>
        <name>substrate</name>
    </ligand>
</feature>
<dbReference type="PANTHER" id="PTHR19288">
    <property type="entry name" value="4-NITROPHENYLPHOSPHATASE-RELATED"/>
    <property type="match status" value="1"/>
</dbReference>
<dbReference type="NCBIfam" id="TIGR01452">
    <property type="entry name" value="PGP_euk"/>
    <property type="match status" value="1"/>
</dbReference>
<gene>
    <name evidence="6" type="primary">PGP</name>
</gene>
<evidence type="ECO:0000256" key="5">
    <source>
        <dbReference type="PIRSR" id="PIRSR000915-3"/>
    </source>
</evidence>
<dbReference type="SUPFAM" id="SSF56784">
    <property type="entry name" value="HAD-like"/>
    <property type="match status" value="1"/>
</dbReference>
<dbReference type="InterPro" id="IPR036412">
    <property type="entry name" value="HAD-like_sf"/>
</dbReference>
<feature type="active site" description="Proton donor" evidence="3">
    <location>
        <position position="32"/>
    </location>
</feature>
<evidence type="ECO:0000256" key="1">
    <source>
        <dbReference type="ARBA" id="ARBA00022801"/>
    </source>
</evidence>